<evidence type="ECO:0000256" key="6">
    <source>
        <dbReference type="ARBA" id="ARBA00022989"/>
    </source>
</evidence>
<feature type="transmembrane region" description="Helical" evidence="8">
    <location>
        <begin position="126"/>
        <end position="151"/>
    </location>
</feature>
<dbReference type="PROSITE" id="PS50893">
    <property type="entry name" value="ABC_TRANSPORTER_2"/>
    <property type="match status" value="2"/>
</dbReference>
<dbReference type="EMBL" id="CAJJDO010000018">
    <property type="protein sequence ID" value="CAD8148453.1"/>
    <property type="molecule type" value="Genomic_DNA"/>
</dbReference>
<evidence type="ECO:0000256" key="3">
    <source>
        <dbReference type="ARBA" id="ARBA00022448"/>
    </source>
</evidence>
<dbReference type="Proteomes" id="UP000689195">
    <property type="component" value="Unassembled WGS sequence"/>
</dbReference>
<feature type="transmembrane region" description="Helical" evidence="8">
    <location>
        <begin position="783"/>
        <end position="804"/>
    </location>
</feature>
<accession>A0A8S1T851</accession>
<reference evidence="10" key="1">
    <citation type="submission" date="2021-01" db="EMBL/GenBank/DDBJ databases">
        <authorList>
            <consortium name="Genoscope - CEA"/>
            <person name="William W."/>
        </authorList>
    </citation>
    <scope>NUCLEOTIDE SEQUENCE</scope>
</reference>
<feature type="domain" description="ABC transporter" evidence="9">
    <location>
        <begin position="300"/>
        <end position="526"/>
    </location>
</feature>
<dbReference type="AlphaFoldDB" id="A0A8S1T851"/>
<proteinExistence type="inferred from homology"/>
<feature type="transmembrane region" description="Helical" evidence="8">
    <location>
        <begin position="88"/>
        <end position="114"/>
    </location>
</feature>
<dbReference type="InterPro" id="IPR003593">
    <property type="entry name" value="AAA+_ATPase"/>
</dbReference>
<feature type="transmembrane region" description="Helical" evidence="8">
    <location>
        <begin position="219"/>
        <end position="239"/>
    </location>
</feature>
<evidence type="ECO:0000313" key="10">
    <source>
        <dbReference type="EMBL" id="CAD8148453.1"/>
    </source>
</evidence>
<dbReference type="GO" id="GO:0016887">
    <property type="term" value="F:ATP hydrolysis activity"/>
    <property type="evidence" value="ECO:0007669"/>
    <property type="project" value="InterPro"/>
</dbReference>
<comment type="subcellular location">
    <subcellularLocation>
        <location evidence="1">Membrane</location>
        <topology evidence="1">Multi-pass membrane protein</topology>
    </subcellularLocation>
</comment>
<dbReference type="InterPro" id="IPR026082">
    <property type="entry name" value="ABCA"/>
</dbReference>
<keyword evidence="3" id="KW-0813">Transport</keyword>
<dbReference type="Pfam" id="PF12698">
    <property type="entry name" value="ABC2_membrane_3"/>
    <property type="match status" value="1"/>
</dbReference>
<dbReference type="Pfam" id="PF00005">
    <property type="entry name" value="ABC_tran"/>
    <property type="match status" value="2"/>
</dbReference>
<feature type="transmembrane region" description="Helical" evidence="8">
    <location>
        <begin position="843"/>
        <end position="864"/>
    </location>
</feature>
<dbReference type="SMART" id="SM00382">
    <property type="entry name" value="AAA"/>
    <property type="match status" value="2"/>
</dbReference>
<feature type="domain" description="ABC transporter" evidence="9">
    <location>
        <begin position="885"/>
        <end position="1105"/>
    </location>
</feature>
<dbReference type="InterPro" id="IPR003439">
    <property type="entry name" value="ABC_transporter-like_ATP-bd"/>
</dbReference>
<dbReference type="OrthoDB" id="10255969at2759"/>
<evidence type="ECO:0000256" key="4">
    <source>
        <dbReference type="ARBA" id="ARBA00022692"/>
    </source>
</evidence>
<keyword evidence="5" id="KW-0677">Repeat</keyword>
<dbReference type="GO" id="GO:0005524">
    <property type="term" value="F:ATP binding"/>
    <property type="evidence" value="ECO:0007669"/>
    <property type="project" value="InterPro"/>
</dbReference>
<gene>
    <name evidence="10" type="ORF">PPENT_87.1.T0180073</name>
</gene>
<feature type="transmembrane region" description="Helical" evidence="8">
    <location>
        <begin position="21"/>
        <end position="40"/>
    </location>
</feature>
<organism evidence="10 11">
    <name type="scientific">Paramecium pentaurelia</name>
    <dbReference type="NCBI Taxonomy" id="43138"/>
    <lineage>
        <taxon>Eukaryota</taxon>
        <taxon>Sar</taxon>
        <taxon>Alveolata</taxon>
        <taxon>Ciliophora</taxon>
        <taxon>Intramacronucleata</taxon>
        <taxon>Oligohymenophorea</taxon>
        <taxon>Peniculida</taxon>
        <taxon>Parameciidae</taxon>
        <taxon>Paramecium</taxon>
    </lineage>
</organism>
<dbReference type="PANTHER" id="PTHR19229">
    <property type="entry name" value="ATP-BINDING CASSETTE TRANSPORTER SUBFAMILY A ABCA"/>
    <property type="match status" value="1"/>
</dbReference>
<keyword evidence="11" id="KW-1185">Reference proteome</keyword>
<evidence type="ECO:0000313" key="11">
    <source>
        <dbReference type="Proteomes" id="UP000689195"/>
    </source>
</evidence>
<feature type="transmembrane region" description="Helical" evidence="8">
    <location>
        <begin position="714"/>
        <end position="740"/>
    </location>
</feature>
<dbReference type="GO" id="GO:0016020">
    <property type="term" value="C:membrane"/>
    <property type="evidence" value="ECO:0007669"/>
    <property type="project" value="UniProtKB-SubCell"/>
</dbReference>
<evidence type="ECO:0000256" key="5">
    <source>
        <dbReference type="ARBA" id="ARBA00022737"/>
    </source>
</evidence>
<dbReference type="InterPro" id="IPR013525">
    <property type="entry name" value="ABC2_TM"/>
</dbReference>
<name>A0A8S1T851_9CILI</name>
<feature type="transmembrane region" description="Helical" evidence="8">
    <location>
        <begin position="810"/>
        <end position="831"/>
    </location>
</feature>
<feature type="transmembrane region" description="Helical" evidence="8">
    <location>
        <begin position="746"/>
        <end position="771"/>
    </location>
</feature>
<keyword evidence="4 8" id="KW-0812">Transmembrane</keyword>
<comment type="caution">
    <text evidence="10">The sequence shown here is derived from an EMBL/GenBank/DDBJ whole genome shotgun (WGS) entry which is preliminary data.</text>
</comment>
<dbReference type="FunFam" id="3.40.50.300:FF:001253">
    <property type="entry name" value="ATP-binding cassette protein subfamily A, member 10"/>
    <property type="match status" value="1"/>
</dbReference>
<evidence type="ECO:0000259" key="9">
    <source>
        <dbReference type="PROSITE" id="PS50893"/>
    </source>
</evidence>
<evidence type="ECO:0000256" key="2">
    <source>
        <dbReference type="ARBA" id="ARBA00008869"/>
    </source>
</evidence>
<feature type="transmembrane region" description="Helical" evidence="8">
    <location>
        <begin position="650"/>
        <end position="668"/>
    </location>
</feature>
<protein>
    <recommendedName>
        <fullName evidence="9">ABC transporter domain-containing protein</fullName>
    </recommendedName>
</protein>
<keyword evidence="7 8" id="KW-0472">Membrane</keyword>
<dbReference type="PANTHER" id="PTHR19229:SF36">
    <property type="entry name" value="ATP-BINDING CASSETTE SUB-FAMILY A MEMBER 2"/>
    <property type="match status" value="1"/>
</dbReference>
<evidence type="ECO:0000256" key="8">
    <source>
        <dbReference type="SAM" id="Phobius"/>
    </source>
</evidence>
<sequence length="1224" mass="142037">MNQLLTLLGKNFTLHFRSRTFWINLYIPILSILISQGPQISFFVQLLPIFICLNNNGIIRQTIYLFVQERTNKSKEFQIQMGLNIFSYYSSWIITAITLSFAISLIYLIPFFIMELNNVGLVTVNAFIFIYGDILYTIALSSFMLFLSIFFESPLKASEFLSLLNVISSFASYVNFYPYPEYSVFGQLPALFLPQSAFQMLLFSQYWIFNQNYVCLSKATYITFLIFQIIFYLFCFIYFDLNRGILKNKIWNCFKKQNQLHVFLQEETCDQTNGNGTQQLQKPFLNIQQQDYEIQGQSIIKTENLSYQIGEQQILKYINLDVYQNETYCLVGPQKTGKSTLIKILQGLIQKTSGQYKLFGQDFDKNAKKQIGICMQQDILYEDLTVLEHLQFYGTIKGIDEEQLNIQINIILNICQLIGEINLKACKLNGLNSRKLCLAISMIGNPQVLFYDEPSQNLDAYGKQQIWQLLKQIRLNRTIVFTSQYFEEAENIANRMGVLLNGQIVAQGTPEFIQNNFGIGYNLNMQFTDENQLFIEKPKIQSQLQQIDSLIQAIQRNETTMFCVLPINKIDSFHQLFYYLEQNSKCSFSLKYNQIDDCYKTIDCLENQDNLDFNAQGIFQQQPQIQLKCQIQSLIKRKLLLIFTEKEKQLKYIFLYFLITLAVMFGMFSAFRFVFFYLGIKAMTCVLFTDFQFEEKNTQMKQFLLASGVPLRTYWISTLLADMIVSFFEGIYTASLLWIYNVGHFGFHFFGVILLITFFGFSLSCQVNYFMQKQKSGNFSFGIPFLSIFVFYLIFLCVMLGIAQPGLTPSVSLLAMLMMIVSPYMACYIGFGMSPSLLNLAIFGYWSCLLFLLIGGVFYFLILVTTESKQHNQIEQEMHDTNAVIDLQDVQWKYGTIVTKEKINMQINKQEIFGLVGPKNAGKTQLINLINNYDKPVNGKIRIRDQYTHVGLAPQYSIFKSLLTVQQMLEFFGNIKGQQNLNQSIDVFLKAFDIFDIKQKQIQYLNEIEIKKLHLGMALMGGSNRLFLDEILQGLDLKSRRKVSQIIQQTSINNEAAILLTTQSISDVLFICNRIGIFINGVLIAQGTINDLQEQLGKHARFSVRTIVGYKEQTHAIICQTLQQLQFHIQPIFDVRENFLSYMIPASQFRMSSLFSFLQLELKFKSQLITEFQIYEPNLEQTFEFFATQQMMILKPHLLNYNIQEDFIQGFGLRSLTAMFCIFW</sequence>
<dbReference type="GO" id="GO:0140359">
    <property type="term" value="F:ABC-type transporter activity"/>
    <property type="evidence" value="ECO:0007669"/>
    <property type="project" value="InterPro"/>
</dbReference>
<dbReference type="GO" id="GO:0005319">
    <property type="term" value="F:lipid transporter activity"/>
    <property type="evidence" value="ECO:0007669"/>
    <property type="project" value="TreeGrafter"/>
</dbReference>
<comment type="similarity">
    <text evidence="2">Belongs to the ABC transporter superfamily. ABCA family.</text>
</comment>
<evidence type="ECO:0000256" key="1">
    <source>
        <dbReference type="ARBA" id="ARBA00004141"/>
    </source>
</evidence>
<evidence type="ECO:0000256" key="7">
    <source>
        <dbReference type="ARBA" id="ARBA00023136"/>
    </source>
</evidence>
<feature type="transmembrane region" description="Helical" evidence="8">
    <location>
        <begin position="160"/>
        <end position="179"/>
    </location>
</feature>
<keyword evidence="6 8" id="KW-1133">Transmembrane helix</keyword>